<evidence type="ECO:0000313" key="3">
    <source>
        <dbReference type="Proteomes" id="UP000620075"/>
    </source>
</evidence>
<evidence type="ECO:0000256" key="1">
    <source>
        <dbReference type="SAM" id="MobiDB-lite"/>
    </source>
</evidence>
<sequence>MEILEAFDLTRSYRSAAELSSCDPKTVAQYLERRDTGYDPYRSGHRPRLVDAFAEKIEELVDLSHGKVRAVAGKAHRQQPVVDDVDPATRRMRRRAAGFPSGKSFDSWRETGSSTPGCR</sequence>
<organism evidence="2 3">
    <name type="scientific">Candidatus Dormiibacter inghamiae</name>
    <dbReference type="NCBI Taxonomy" id="3127013"/>
    <lineage>
        <taxon>Bacteria</taxon>
        <taxon>Bacillati</taxon>
        <taxon>Candidatus Dormiibacterota</taxon>
        <taxon>Candidatus Dormibacteria</taxon>
        <taxon>Candidatus Dormibacterales</taxon>
        <taxon>Candidatus Dormibacteraceae</taxon>
        <taxon>Candidatus Dormiibacter</taxon>
    </lineage>
</organism>
<name>A0A934N6Y6_9BACT</name>
<reference evidence="2 3" key="1">
    <citation type="submission" date="2020-10" db="EMBL/GenBank/DDBJ databases">
        <title>Ca. Dormibacterota MAGs.</title>
        <authorList>
            <person name="Montgomery K."/>
        </authorList>
    </citation>
    <scope>NUCLEOTIDE SEQUENCE [LARGE SCALE GENOMIC DNA]</scope>
    <source>
        <strain evidence="2">SC8811_S16_3</strain>
    </source>
</reference>
<feature type="region of interest" description="Disordered" evidence="1">
    <location>
        <begin position="71"/>
        <end position="119"/>
    </location>
</feature>
<dbReference type="Proteomes" id="UP000620075">
    <property type="component" value="Unassembled WGS sequence"/>
</dbReference>
<dbReference type="AlphaFoldDB" id="A0A934N6Y6"/>
<dbReference type="EMBL" id="JAEKNQ010000030">
    <property type="protein sequence ID" value="MBJ7603050.1"/>
    <property type="molecule type" value="Genomic_DNA"/>
</dbReference>
<gene>
    <name evidence="2" type="ORF">JF888_07665</name>
</gene>
<proteinExistence type="predicted"/>
<evidence type="ECO:0000313" key="2">
    <source>
        <dbReference type="EMBL" id="MBJ7603050.1"/>
    </source>
</evidence>
<protein>
    <submittedName>
        <fullName evidence="2">Uncharacterized protein</fullName>
    </submittedName>
</protein>
<feature type="compositionally biased region" description="Polar residues" evidence="1">
    <location>
        <begin position="110"/>
        <end position="119"/>
    </location>
</feature>
<comment type="caution">
    <text evidence="2">The sequence shown here is derived from an EMBL/GenBank/DDBJ whole genome shotgun (WGS) entry which is preliminary data.</text>
</comment>
<accession>A0A934N6Y6</accession>